<feature type="region of interest" description="Disordered" evidence="1">
    <location>
        <begin position="1"/>
        <end position="21"/>
    </location>
</feature>
<organism evidence="2 3">
    <name type="scientific">Streptomyces montanus</name>
    <dbReference type="NCBI Taxonomy" id="2580423"/>
    <lineage>
        <taxon>Bacteria</taxon>
        <taxon>Bacillati</taxon>
        <taxon>Actinomycetota</taxon>
        <taxon>Actinomycetes</taxon>
        <taxon>Kitasatosporales</taxon>
        <taxon>Streptomycetaceae</taxon>
        <taxon>Streptomyces</taxon>
    </lineage>
</organism>
<accession>A0A5R9FQB2</accession>
<keyword evidence="3" id="KW-1185">Reference proteome</keyword>
<dbReference type="RefSeq" id="WP_138048167.1">
    <property type="nucleotide sequence ID" value="NZ_VBZC01000037.1"/>
</dbReference>
<protein>
    <recommendedName>
        <fullName evidence="4">Type A2 lantipeptide</fullName>
    </recommendedName>
</protein>
<reference evidence="2 3" key="1">
    <citation type="submission" date="2019-05" db="EMBL/GenBank/DDBJ databases">
        <title>Streptomyces sp. NEAU-C151, a novel actinomycete isolated from soil.</title>
        <authorList>
            <person name="Han L."/>
            <person name="Jiang H."/>
        </authorList>
    </citation>
    <scope>NUCLEOTIDE SEQUENCE [LARGE SCALE GENOMIC DNA]</scope>
    <source>
        <strain evidence="2 3">NEAU-C151</strain>
    </source>
</reference>
<proteinExistence type="predicted"/>
<sequence>MNLTPQVETAEMSDAELDNISGGIGGSASGGLLVETPLGELAAGLFSAASAEGVTAGGNLTATR</sequence>
<dbReference type="Proteomes" id="UP000305906">
    <property type="component" value="Unassembled WGS sequence"/>
</dbReference>
<evidence type="ECO:0000256" key="1">
    <source>
        <dbReference type="SAM" id="MobiDB-lite"/>
    </source>
</evidence>
<name>A0A5R9FQB2_9ACTN</name>
<evidence type="ECO:0000313" key="2">
    <source>
        <dbReference type="EMBL" id="TLS42724.1"/>
    </source>
</evidence>
<comment type="caution">
    <text evidence="2">The sequence shown here is derived from an EMBL/GenBank/DDBJ whole genome shotgun (WGS) entry which is preliminary data.</text>
</comment>
<evidence type="ECO:0000313" key="3">
    <source>
        <dbReference type="Proteomes" id="UP000305906"/>
    </source>
</evidence>
<dbReference type="EMBL" id="VBZC01000037">
    <property type="protein sequence ID" value="TLS42724.1"/>
    <property type="molecule type" value="Genomic_DNA"/>
</dbReference>
<evidence type="ECO:0008006" key="4">
    <source>
        <dbReference type="Google" id="ProtNLM"/>
    </source>
</evidence>
<dbReference type="AlphaFoldDB" id="A0A5R9FQB2"/>
<gene>
    <name evidence="2" type="ORF">FE633_29140</name>
</gene>